<dbReference type="Gene3D" id="3.40.50.2300">
    <property type="match status" value="2"/>
</dbReference>
<protein>
    <submittedName>
        <fullName evidence="6">LacI family DNA-binding transcriptional regulator</fullName>
    </submittedName>
</protein>
<name>A0ABY8FZ03_9ACTO</name>
<reference evidence="6 7" key="1">
    <citation type="submission" date="2023-03" db="EMBL/GenBank/DDBJ databases">
        <title>Complete genome of Arcanobacterium canis strain DSM 25104 isolated in 2010 from a canine otitis externa in Germany.</title>
        <authorList>
            <person name="Borowiak M."/>
            <person name="Kreitlow A."/>
            <person name="Malorny B."/>
            <person name="Laemmler C."/>
            <person name="Prenger-Berninghoff E."/>
            <person name="Ploetz M."/>
            <person name="Abdulmawjood A."/>
        </authorList>
    </citation>
    <scope>NUCLEOTIDE SEQUENCE [LARGE SCALE GENOMIC DNA]</scope>
    <source>
        <strain evidence="6 7">DSM 25104</strain>
    </source>
</reference>
<dbReference type="InterPro" id="IPR010982">
    <property type="entry name" value="Lambda_DNA-bd_dom_sf"/>
</dbReference>
<dbReference type="SUPFAM" id="SSF47413">
    <property type="entry name" value="lambda repressor-like DNA-binding domains"/>
    <property type="match status" value="1"/>
</dbReference>
<dbReference type="GO" id="GO:0003677">
    <property type="term" value="F:DNA binding"/>
    <property type="evidence" value="ECO:0007669"/>
    <property type="project" value="UniProtKB-KW"/>
</dbReference>
<evidence type="ECO:0000259" key="5">
    <source>
        <dbReference type="PROSITE" id="PS50943"/>
    </source>
</evidence>
<dbReference type="PROSITE" id="PS00356">
    <property type="entry name" value="HTH_LACI_1"/>
    <property type="match status" value="1"/>
</dbReference>
<dbReference type="PROSITE" id="PS50932">
    <property type="entry name" value="HTH_LACI_2"/>
    <property type="match status" value="1"/>
</dbReference>
<dbReference type="InterPro" id="IPR046335">
    <property type="entry name" value="LacI/GalR-like_sensor"/>
</dbReference>
<dbReference type="Pfam" id="PF13377">
    <property type="entry name" value="Peripla_BP_3"/>
    <property type="match status" value="1"/>
</dbReference>
<dbReference type="Proteomes" id="UP001215216">
    <property type="component" value="Chromosome"/>
</dbReference>
<accession>A0ABY8FZ03</accession>
<keyword evidence="1" id="KW-0805">Transcription regulation</keyword>
<dbReference type="CDD" id="cd01392">
    <property type="entry name" value="HTH_LacI"/>
    <property type="match status" value="1"/>
</dbReference>
<sequence>MSNHVVMADVARLAGVSSQTVSRVLSGKESVSATTKEKVLRAIETLQYQPNFAASTLASGTSSMVGVLMLGKLSFGRADSYLQLVQLQSDRGNFVTALSVDPSDFSALQRAVSFFVAAKVQAIVVMGQSVRAVRELCHSIHFPWIVVVNGELPEGDFVAVQMEQRGSTREMLEHLHAASDGVIVHVSPGVEDVDAHLRRETYLEYCDAVGMDPLVIHVPDWSAHSGEIGAKALSNVTYSGVFAANDHIALGVAKGLRSQGREPGRDYVLGGFDDTQISQLAVPTLTTVRQKYDVLAQIISQQIDRVIHGETTQNVVLPNELVIRQSSVLTR</sequence>
<dbReference type="PROSITE" id="PS50943">
    <property type="entry name" value="HTH_CROC1"/>
    <property type="match status" value="1"/>
</dbReference>
<evidence type="ECO:0000259" key="4">
    <source>
        <dbReference type="PROSITE" id="PS50932"/>
    </source>
</evidence>
<evidence type="ECO:0000256" key="2">
    <source>
        <dbReference type="ARBA" id="ARBA00023125"/>
    </source>
</evidence>
<evidence type="ECO:0000313" key="6">
    <source>
        <dbReference type="EMBL" id="WFM83447.1"/>
    </source>
</evidence>
<evidence type="ECO:0000256" key="3">
    <source>
        <dbReference type="ARBA" id="ARBA00023163"/>
    </source>
</evidence>
<dbReference type="InterPro" id="IPR001387">
    <property type="entry name" value="Cro/C1-type_HTH"/>
</dbReference>
<keyword evidence="3" id="KW-0804">Transcription</keyword>
<dbReference type="SUPFAM" id="SSF53822">
    <property type="entry name" value="Periplasmic binding protein-like I"/>
    <property type="match status" value="1"/>
</dbReference>
<evidence type="ECO:0000256" key="1">
    <source>
        <dbReference type="ARBA" id="ARBA00023015"/>
    </source>
</evidence>
<feature type="domain" description="HTH cro/C1-type" evidence="5">
    <location>
        <begin position="7"/>
        <end position="49"/>
    </location>
</feature>
<dbReference type="InterPro" id="IPR000843">
    <property type="entry name" value="HTH_LacI"/>
</dbReference>
<dbReference type="Pfam" id="PF00356">
    <property type="entry name" value="LacI"/>
    <property type="match status" value="1"/>
</dbReference>
<organism evidence="6 7">
    <name type="scientific">Arcanobacterium canis</name>
    <dbReference type="NCBI Taxonomy" id="999183"/>
    <lineage>
        <taxon>Bacteria</taxon>
        <taxon>Bacillati</taxon>
        <taxon>Actinomycetota</taxon>
        <taxon>Actinomycetes</taxon>
        <taxon>Actinomycetales</taxon>
        <taxon>Actinomycetaceae</taxon>
        <taxon>Arcanobacterium</taxon>
    </lineage>
</organism>
<dbReference type="PANTHER" id="PTHR30146">
    <property type="entry name" value="LACI-RELATED TRANSCRIPTIONAL REPRESSOR"/>
    <property type="match status" value="1"/>
</dbReference>
<keyword evidence="2 6" id="KW-0238">DNA-binding</keyword>
<dbReference type="EMBL" id="CP121208">
    <property type="protein sequence ID" value="WFM83447.1"/>
    <property type="molecule type" value="Genomic_DNA"/>
</dbReference>
<keyword evidence="7" id="KW-1185">Reference proteome</keyword>
<dbReference type="Gene3D" id="1.10.260.40">
    <property type="entry name" value="lambda repressor-like DNA-binding domains"/>
    <property type="match status" value="1"/>
</dbReference>
<dbReference type="RefSeq" id="WP_278012842.1">
    <property type="nucleotide sequence ID" value="NZ_CP121208.1"/>
</dbReference>
<evidence type="ECO:0000313" key="7">
    <source>
        <dbReference type="Proteomes" id="UP001215216"/>
    </source>
</evidence>
<dbReference type="InterPro" id="IPR028082">
    <property type="entry name" value="Peripla_BP_I"/>
</dbReference>
<gene>
    <name evidence="6" type="ORF">P7079_00255</name>
</gene>
<feature type="domain" description="HTH lacI-type" evidence="4">
    <location>
        <begin position="5"/>
        <end position="59"/>
    </location>
</feature>
<dbReference type="PANTHER" id="PTHR30146:SF109">
    <property type="entry name" value="HTH-TYPE TRANSCRIPTIONAL REGULATOR GALS"/>
    <property type="match status" value="1"/>
</dbReference>
<dbReference type="SMART" id="SM00354">
    <property type="entry name" value="HTH_LACI"/>
    <property type="match status" value="1"/>
</dbReference>
<proteinExistence type="predicted"/>